<name>A0AA39KNV1_MICHY</name>
<feature type="transmembrane region" description="Helical" evidence="1">
    <location>
        <begin position="13"/>
        <end position="32"/>
    </location>
</feature>
<evidence type="ECO:0000256" key="1">
    <source>
        <dbReference type="SAM" id="Phobius"/>
    </source>
</evidence>
<keyword evidence="1" id="KW-1133">Transmembrane helix</keyword>
<protein>
    <submittedName>
        <fullName evidence="2">Uncharacterized protein</fullName>
    </submittedName>
</protein>
<organism evidence="2 3">
    <name type="scientific">Microctonus hyperodae</name>
    <name type="common">Parasitoid wasp</name>
    <dbReference type="NCBI Taxonomy" id="165561"/>
    <lineage>
        <taxon>Eukaryota</taxon>
        <taxon>Metazoa</taxon>
        <taxon>Ecdysozoa</taxon>
        <taxon>Arthropoda</taxon>
        <taxon>Hexapoda</taxon>
        <taxon>Insecta</taxon>
        <taxon>Pterygota</taxon>
        <taxon>Neoptera</taxon>
        <taxon>Endopterygota</taxon>
        <taxon>Hymenoptera</taxon>
        <taxon>Apocrita</taxon>
        <taxon>Ichneumonoidea</taxon>
        <taxon>Braconidae</taxon>
        <taxon>Euphorinae</taxon>
        <taxon>Microctonus</taxon>
    </lineage>
</organism>
<dbReference type="AlphaFoldDB" id="A0AA39KNV1"/>
<accession>A0AA39KNV1</accession>
<proteinExistence type="predicted"/>
<evidence type="ECO:0000313" key="3">
    <source>
        <dbReference type="Proteomes" id="UP001168972"/>
    </source>
</evidence>
<feature type="transmembrane region" description="Helical" evidence="1">
    <location>
        <begin position="44"/>
        <end position="67"/>
    </location>
</feature>
<dbReference type="Proteomes" id="UP001168972">
    <property type="component" value="Unassembled WGS sequence"/>
</dbReference>
<keyword evidence="1" id="KW-0472">Membrane</keyword>
<reference evidence="2" key="2">
    <citation type="submission" date="2023-03" db="EMBL/GenBank/DDBJ databases">
        <authorList>
            <person name="Inwood S.N."/>
            <person name="Skelly J.G."/>
            <person name="Guhlin J."/>
            <person name="Harrop T.W.R."/>
            <person name="Goldson S.G."/>
            <person name="Dearden P.K."/>
        </authorList>
    </citation>
    <scope>NUCLEOTIDE SEQUENCE</scope>
    <source>
        <strain evidence="2">Lincoln</strain>
        <tissue evidence="2">Whole body</tissue>
    </source>
</reference>
<dbReference type="EMBL" id="JAQQBR010001831">
    <property type="protein sequence ID" value="KAK0168161.1"/>
    <property type="molecule type" value="Genomic_DNA"/>
</dbReference>
<sequence length="169" mass="19052">MVKKILPPGSYDIESRVITIGLLHIVFAALLIKSFGSDDTNYNFVFFCILLPPLVVQILISLIMIIGTVPRKLNCIFPFICMCFGNIITFIPIGIAFLIYTSINLPSKESWFGDLVLNLLKTAVISGGYIYVFITVFTFYQIVLREKYSPVKTDKTQDNDKLESISSHL</sequence>
<feature type="transmembrane region" description="Helical" evidence="1">
    <location>
        <begin position="79"/>
        <end position="103"/>
    </location>
</feature>
<feature type="transmembrane region" description="Helical" evidence="1">
    <location>
        <begin position="123"/>
        <end position="143"/>
    </location>
</feature>
<reference evidence="2" key="1">
    <citation type="journal article" date="2023" name="bioRxiv">
        <title>Scaffold-level genome assemblies of two parasitoid biocontrol wasps reveal the parthenogenesis mechanism and an associated novel virus.</title>
        <authorList>
            <person name="Inwood S."/>
            <person name="Skelly J."/>
            <person name="Guhlin J."/>
            <person name="Harrop T."/>
            <person name="Goldson S."/>
            <person name="Dearden P."/>
        </authorList>
    </citation>
    <scope>NUCLEOTIDE SEQUENCE</scope>
    <source>
        <strain evidence="2">Lincoln</strain>
        <tissue evidence="2">Whole body</tissue>
    </source>
</reference>
<evidence type="ECO:0000313" key="2">
    <source>
        <dbReference type="EMBL" id="KAK0168161.1"/>
    </source>
</evidence>
<comment type="caution">
    <text evidence="2">The sequence shown here is derived from an EMBL/GenBank/DDBJ whole genome shotgun (WGS) entry which is preliminary data.</text>
</comment>
<gene>
    <name evidence="2" type="ORF">PV327_001989</name>
</gene>
<keyword evidence="3" id="KW-1185">Reference proteome</keyword>
<keyword evidence="1" id="KW-0812">Transmembrane</keyword>